<evidence type="ECO:0000313" key="3">
    <source>
        <dbReference type="EnsemblPlants" id="Zm00001eb131400_P001"/>
    </source>
</evidence>
<dbReference type="EnsemblPlants" id="Zm00001eb131400_T001">
    <property type="protein sequence ID" value="Zm00001eb131400_P001"/>
    <property type="gene ID" value="Zm00001eb131400"/>
</dbReference>
<feature type="compositionally biased region" description="Low complexity" evidence="1">
    <location>
        <begin position="28"/>
        <end position="44"/>
    </location>
</feature>
<keyword evidence="2" id="KW-0812">Transmembrane</keyword>
<evidence type="ECO:0000256" key="2">
    <source>
        <dbReference type="SAM" id="Phobius"/>
    </source>
</evidence>
<keyword evidence="4" id="KW-1185">Reference proteome</keyword>
<accession>A0A804N3A5</accession>
<protein>
    <submittedName>
        <fullName evidence="3">Uncharacterized protein</fullName>
    </submittedName>
</protein>
<dbReference type="InParanoid" id="A0A804N3A5"/>
<evidence type="ECO:0000313" key="4">
    <source>
        <dbReference type="Proteomes" id="UP000007305"/>
    </source>
</evidence>
<evidence type="ECO:0000256" key="1">
    <source>
        <dbReference type="SAM" id="MobiDB-lite"/>
    </source>
</evidence>
<dbReference type="Proteomes" id="UP000007305">
    <property type="component" value="Chromosome 3"/>
</dbReference>
<dbReference type="PANTHER" id="PTHR33780">
    <property type="entry name" value="EXPRESSED PROTEIN"/>
    <property type="match status" value="1"/>
</dbReference>
<keyword evidence="2" id="KW-1133">Transmembrane helix</keyword>
<organism evidence="3 4">
    <name type="scientific">Zea mays</name>
    <name type="common">Maize</name>
    <dbReference type="NCBI Taxonomy" id="4577"/>
    <lineage>
        <taxon>Eukaryota</taxon>
        <taxon>Viridiplantae</taxon>
        <taxon>Streptophyta</taxon>
        <taxon>Embryophyta</taxon>
        <taxon>Tracheophyta</taxon>
        <taxon>Spermatophyta</taxon>
        <taxon>Magnoliopsida</taxon>
        <taxon>Liliopsida</taxon>
        <taxon>Poales</taxon>
        <taxon>Poaceae</taxon>
        <taxon>PACMAD clade</taxon>
        <taxon>Panicoideae</taxon>
        <taxon>Andropogonodae</taxon>
        <taxon>Andropogoneae</taxon>
        <taxon>Tripsacinae</taxon>
        <taxon>Zea</taxon>
    </lineage>
</organism>
<dbReference type="Gramene" id="Zm00001eb131400_T001">
    <property type="protein sequence ID" value="Zm00001eb131400_P001"/>
    <property type="gene ID" value="Zm00001eb131400"/>
</dbReference>
<keyword evidence="2" id="KW-0472">Membrane</keyword>
<reference evidence="3" key="2">
    <citation type="submission" date="2019-07" db="EMBL/GenBank/DDBJ databases">
        <authorList>
            <person name="Seetharam A."/>
            <person name="Woodhouse M."/>
            <person name="Cannon E."/>
        </authorList>
    </citation>
    <scope>NUCLEOTIDE SEQUENCE [LARGE SCALE GENOMIC DNA]</scope>
    <source>
        <strain evidence="3">cv. B73</strain>
    </source>
</reference>
<dbReference type="PANTHER" id="PTHR33780:SF3">
    <property type="entry name" value="EXPRESSED PROTEIN"/>
    <property type="match status" value="1"/>
</dbReference>
<reference evidence="3" key="3">
    <citation type="submission" date="2021-05" db="UniProtKB">
        <authorList>
            <consortium name="EnsemblPlants"/>
        </authorList>
    </citation>
    <scope>IDENTIFICATION</scope>
    <source>
        <strain evidence="3">cv. B73</strain>
    </source>
</reference>
<proteinExistence type="predicted"/>
<reference evidence="4" key="1">
    <citation type="submission" date="2015-12" db="EMBL/GenBank/DDBJ databases">
        <title>Update maize B73 reference genome by single molecule sequencing technologies.</title>
        <authorList>
            <consortium name="Maize Genome Sequencing Project"/>
            <person name="Ware D."/>
        </authorList>
    </citation>
    <scope>NUCLEOTIDE SEQUENCE [LARGE SCALE GENOMIC DNA]</scope>
    <source>
        <strain evidence="4">cv. B73</strain>
    </source>
</reference>
<dbReference type="AlphaFoldDB" id="A0A804N3A5"/>
<feature type="compositionally biased region" description="Polar residues" evidence="1">
    <location>
        <begin position="55"/>
        <end position="76"/>
    </location>
</feature>
<sequence length="151" mass="16170">MSRGCSASGGQSSLGYLFGSGEPPKPVVAPAASAPPVEKPSAAKTDATKQVAAGVTSQTNNYHRADGQNTGNFLTLSTTSLRPSEDLETKKTSIAVIIVVSVLASVLVVTSLFEGFKYWQKKKRERDQARFLKLFEEGDDLEDELGLSNEF</sequence>
<feature type="region of interest" description="Disordered" evidence="1">
    <location>
        <begin position="25"/>
        <end position="76"/>
    </location>
</feature>
<name>A0A804N3A5_MAIZE</name>
<feature type="transmembrane region" description="Helical" evidence="2">
    <location>
        <begin position="94"/>
        <end position="116"/>
    </location>
</feature>